<dbReference type="Proteomes" id="UP000271162">
    <property type="component" value="Unassembled WGS sequence"/>
</dbReference>
<feature type="region of interest" description="Disordered" evidence="1">
    <location>
        <begin position="115"/>
        <end position="136"/>
    </location>
</feature>
<evidence type="ECO:0000313" key="4">
    <source>
        <dbReference type="WBParaSite" id="NBR_0001654401-mRNA-1"/>
    </source>
</evidence>
<feature type="compositionally biased region" description="Basic and acidic residues" evidence="1">
    <location>
        <begin position="55"/>
        <end position="69"/>
    </location>
</feature>
<feature type="compositionally biased region" description="Polar residues" evidence="1">
    <location>
        <begin position="126"/>
        <end position="136"/>
    </location>
</feature>
<dbReference type="EMBL" id="UYSL01022252">
    <property type="protein sequence ID" value="VDL80140.1"/>
    <property type="molecule type" value="Genomic_DNA"/>
</dbReference>
<reference evidence="2 3" key="2">
    <citation type="submission" date="2018-11" db="EMBL/GenBank/DDBJ databases">
        <authorList>
            <consortium name="Pathogen Informatics"/>
        </authorList>
    </citation>
    <scope>NUCLEOTIDE SEQUENCE [LARGE SCALE GENOMIC DNA]</scope>
</reference>
<protein>
    <submittedName>
        <fullName evidence="4">GAGE domain-containing protein</fullName>
    </submittedName>
</protein>
<accession>A0A0N4YI29</accession>
<dbReference type="AlphaFoldDB" id="A0A0N4YI29"/>
<evidence type="ECO:0000256" key="1">
    <source>
        <dbReference type="SAM" id="MobiDB-lite"/>
    </source>
</evidence>
<evidence type="ECO:0000313" key="2">
    <source>
        <dbReference type="EMBL" id="VDL80140.1"/>
    </source>
</evidence>
<dbReference type="OMA" id="HRNDKRH"/>
<organism evidence="4">
    <name type="scientific">Nippostrongylus brasiliensis</name>
    <name type="common">Rat hookworm</name>
    <dbReference type="NCBI Taxonomy" id="27835"/>
    <lineage>
        <taxon>Eukaryota</taxon>
        <taxon>Metazoa</taxon>
        <taxon>Ecdysozoa</taxon>
        <taxon>Nematoda</taxon>
        <taxon>Chromadorea</taxon>
        <taxon>Rhabditida</taxon>
        <taxon>Rhabditina</taxon>
        <taxon>Rhabditomorpha</taxon>
        <taxon>Strongyloidea</taxon>
        <taxon>Heligmosomidae</taxon>
        <taxon>Nippostrongylus</taxon>
    </lineage>
</organism>
<gene>
    <name evidence="2" type="ORF">NBR_LOCUS16545</name>
</gene>
<dbReference type="WBParaSite" id="NBR_0001654401-mRNA-1">
    <property type="protein sequence ID" value="NBR_0001654401-mRNA-1"/>
    <property type="gene ID" value="NBR_0001654401"/>
</dbReference>
<evidence type="ECO:0000313" key="3">
    <source>
        <dbReference type="Proteomes" id="UP000271162"/>
    </source>
</evidence>
<feature type="compositionally biased region" description="Basic and acidic residues" evidence="1">
    <location>
        <begin position="83"/>
        <end position="93"/>
    </location>
</feature>
<proteinExistence type="predicted"/>
<reference evidence="4" key="1">
    <citation type="submission" date="2017-02" db="UniProtKB">
        <authorList>
            <consortium name="WormBaseParasite"/>
        </authorList>
    </citation>
    <scope>IDENTIFICATION</scope>
</reference>
<feature type="compositionally biased region" description="Basic and acidic residues" evidence="1">
    <location>
        <begin position="29"/>
        <end position="47"/>
    </location>
</feature>
<sequence>MGNSQSYDVTNVHHRHEKRAEPSTGTVKPLRDEMPVIETADEREKQENQSPQPTAEKESPVVTRHEQGKSVKSYPAPVPEQQTHSEPEHRAEEAAVQEVSEELSEVALDTLHRVVPPETIPLEAAPSQSSYEKLEH</sequence>
<keyword evidence="3" id="KW-1185">Reference proteome</keyword>
<feature type="region of interest" description="Disordered" evidence="1">
    <location>
        <begin position="1"/>
        <end position="102"/>
    </location>
</feature>
<name>A0A0N4YI29_NIPBR</name>